<dbReference type="GO" id="GO:0004869">
    <property type="term" value="F:cysteine-type endopeptidase inhibitor activity"/>
    <property type="evidence" value="ECO:0007669"/>
    <property type="project" value="UniProtKB-KW"/>
</dbReference>
<keyword evidence="4" id="KW-1015">Disulfide bond</keyword>
<dbReference type="Proteomes" id="UP000504632">
    <property type="component" value="Chromosome 4"/>
</dbReference>
<dbReference type="PANTHER" id="PTHR46186:SF2">
    <property type="entry name" value="CYSTATIN"/>
    <property type="match status" value="1"/>
</dbReference>
<evidence type="ECO:0000256" key="5">
    <source>
        <dbReference type="SAM" id="SignalP"/>
    </source>
</evidence>
<dbReference type="FunFam" id="3.10.450.10:FF:000004">
    <property type="entry name" value="Cystatin C"/>
    <property type="match status" value="1"/>
</dbReference>
<dbReference type="InterPro" id="IPR046350">
    <property type="entry name" value="Cystatin_sf"/>
</dbReference>
<dbReference type="InParanoid" id="A0A6J2V505"/>
<evidence type="ECO:0000256" key="4">
    <source>
        <dbReference type="ARBA" id="ARBA00023157"/>
    </source>
</evidence>
<name>A0A6J2V505_CHACN</name>
<reference evidence="8" key="1">
    <citation type="submission" date="2025-08" db="UniProtKB">
        <authorList>
            <consortium name="RefSeq"/>
        </authorList>
    </citation>
    <scope>IDENTIFICATION</scope>
</reference>
<dbReference type="FunCoup" id="A0A6J2V505">
    <property type="interactions" value="341"/>
</dbReference>
<dbReference type="PANTHER" id="PTHR46186">
    <property type="entry name" value="CYSTATIN"/>
    <property type="match status" value="1"/>
</dbReference>
<evidence type="ECO:0000256" key="1">
    <source>
        <dbReference type="ARBA" id="ARBA00009403"/>
    </source>
</evidence>
<gene>
    <name evidence="8" type="primary">cst3</name>
</gene>
<comment type="similarity">
    <text evidence="1">Belongs to the cystatin family.</text>
</comment>
<feature type="signal peptide" evidence="5">
    <location>
        <begin position="1"/>
        <end position="19"/>
    </location>
</feature>
<dbReference type="InterPro" id="IPR000010">
    <property type="entry name" value="Cystatin_dom"/>
</dbReference>
<sequence>MFWRFVVPLLAVGFAVASAGLVGAPADVDLNDEGVQNALRFAVAQHNRASNDMFINEVEEVVSVQRQVVSGLKYIFKVKMANTRCRKGSVETDCAIQEGANVKRYTCTFEVWSQPWTSTIKLTRNTCVH</sequence>
<dbReference type="GeneID" id="115809387"/>
<dbReference type="SUPFAM" id="SSF54403">
    <property type="entry name" value="Cystatin/monellin"/>
    <property type="match status" value="1"/>
</dbReference>
<dbReference type="OrthoDB" id="1908104at2759"/>
<organism evidence="7 8">
    <name type="scientific">Chanos chanos</name>
    <name type="common">Milkfish</name>
    <name type="synonym">Mugil chanos</name>
    <dbReference type="NCBI Taxonomy" id="29144"/>
    <lineage>
        <taxon>Eukaryota</taxon>
        <taxon>Metazoa</taxon>
        <taxon>Chordata</taxon>
        <taxon>Craniata</taxon>
        <taxon>Vertebrata</taxon>
        <taxon>Euteleostomi</taxon>
        <taxon>Actinopterygii</taxon>
        <taxon>Neopterygii</taxon>
        <taxon>Teleostei</taxon>
        <taxon>Ostariophysi</taxon>
        <taxon>Gonorynchiformes</taxon>
        <taxon>Chanidae</taxon>
        <taxon>Chanos</taxon>
    </lineage>
</organism>
<evidence type="ECO:0000256" key="2">
    <source>
        <dbReference type="ARBA" id="ARBA00022690"/>
    </source>
</evidence>
<dbReference type="Gene3D" id="3.10.450.10">
    <property type="match status" value="1"/>
</dbReference>
<feature type="chain" id="PRO_5027025405" evidence="5">
    <location>
        <begin position="20"/>
        <end position="129"/>
    </location>
</feature>
<dbReference type="SMART" id="SM00043">
    <property type="entry name" value="CY"/>
    <property type="match status" value="1"/>
</dbReference>
<dbReference type="GO" id="GO:0031982">
    <property type="term" value="C:vesicle"/>
    <property type="evidence" value="ECO:0007669"/>
    <property type="project" value="TreeGrafter"/>
</dbReference>
<evidence type="ECO:0000259" key="6">
    <source>
        <dbReference type="SMART" id="SM00043"/>
    </source>
</evidence>
<proteinExistence type="inferred from homology"/>
<dbReference type="AlphaFoldDB" id="A0A6J2V505"/>
<dbReference type="GO" id="GO:0005737">
    <property type="term" value="C:cytoplasm"/>
    <property type="evidence" value="ECO:0007669"/>
    <property type="project" value="TreeGrafter"/>
</dbReference>
<dbReference type="CTD" id="1471"/>
<keyword evidence="7" id="KW-1185">Reference proteome</keyword>
<keyword evidence="3" id="KW-0789">Thiol protease inhibitor</keyword>
<evidence type="ECO:0000313" key="7">
    <source>
        <dbReference type="Proteomes" id="UP000504632"/>
    </source>
</evidence>
<dbReference type="GO" id="GO:0005615">
    <property type="term" value="C:extracellular space"/>
    <property type="evidence" value="ECO:0007669"/>
    <property type="project" value="TreeGrafter"/>
</dbReference>
<feature type="domain" description="Cystatin" evidence="6">
    <location>
        <begin position="20"/>
        <end position="128"/>
    </location>
</feature>
<protein>
    <submittedName>
        <fullName evidence="8">Cystatin C (Amyloid angiopathy and cerebral hemorrhage)</fullName>
    </submittedName>
</protein>
<evidence type="ECO:0000313" key="8">
    <source>
        <dbReference type="RefSeq" id="XP_030626863.1"/>
    </source>
</evidence>
<dbReference type="RefSeq" id="XP_030626863.1">
    <property type="nucleotide sequence ID" value="XM_030771003.1"/>
</dbReference>
<keyword evidence="2" id="KW-0646">Protease inhibitor</keyword>
<evidence type="ECO:0000256" key="3">
    <source>
        <dbReference type="ARBA" id="ARBA00022704"/>
    </source>
</evidence>
<keyword evidence="5" id="KW-0732">Signal</keyword>
<dbReference type="CDD" id="cd00042">
    <property type="entry name" value="CY"/>
    <property type="match status" value="1"/>
</dbReference>
<dbReference type="InterPro" id="IPR018073">
    <property type="entry name" value="Prot_inh_cystat_CS"/>
</dbReference>
<dbReference type="Pfam" id="PF00031">
    <property type="entry name" value="Cystatin"/>
    <property type="match status" value="1"/>
</dbReference>
<dbReference type="PROSITE" id="PS00287">
    <property type="entry name" value="CYSTATIN"/>
    <property type="match status" value="1"/>
</dbReference>
<accession>A0A6J2V505</accession>